<keyword evidence="2" id="KW-0597">Phosphoprotein</keyword>
<dbReference type="InterPro" id="IPR042099">
    <property type="entry name" value="ANL_N_sf"/>
</dbReference>
<reference evidence="4 5" key="1">
    <citation type="submission" date="2020-10" db="EMBL/GenBank/DDBJ databases">
        <title>Phylogeny of dyella-like bacteria.</title>
        <authorList>
            <person name="Fu J."/>
        </authorList>
    </citation>
    <scope>NUCLEOTIDE SEQUENCE [LARGE SCALE GENOMIC DNA]</scope>
    <source>
        <strain evidence="4 5">KACC 19113</strain>
    </source>
</reference>
<sequence length="510" mass="57253">MMLNVVDFLEQGALRRFSDKAAIVDGGRVLTFAELAADARCCATQLVRRLDKVNQAVAVYLPKCAETVIANLGIVYSGNAYCNLDIKSPAQRIRNILDKIGPACAITSRALAGTLRDIVGPDLEIACVEDLLEGEINDALLQDRLRRVIDTDPLCIINTSGSTGTPKGVALSHRGTIDFMGWLFATFDFDESVRIGSLSPLYFDIYILELFLCLYKGATLVFVPEQTATFPARLLEFLHDQRISFLFWVPSIMVAIANLDLLGKYDLAALENIFFAGEVFPTKQLNHWRRTLPKARFVNLYGPIEIHVDCTYFIVDREFDDDEPLPIGRPCRNTDILILDDEGHSCAPGERGELCVRGSSLALGYWNDPDKTARAFAQNPLNTRYPERIYRTGDVAWRREDGEIFLVGRKDFQIKHMGYRIDLQEIEHQVHCVEGIGQACVLYNQAVKEITLFYEVLSADVEPAHIRRRLAEIFPKYMIPTAFRSMASLPRNPNGKVDRNGLAILLSSPQ</sequence>
<evidence type="ECO:0000256" key="1">
    <source>
        <dbReference type="ARBA" id="ARBA00022450"/>
    </source>
</evidence>
<keyword evidence="5" id="KW-1185">Reference proteome</keyword>
<feature type="domain" description="AMP-dependent synthetase/ligase" evidence="3">
    <location>
        <begin position="14"/>
        <end position="366"/>
    </location>
</feature>
<evidence type="ECO:0000313" key="5">
    <source>
        <dbReference type="Proteomes" id="UP001620339"/>
    </source>
</evidence>
<protein>
    <submittedName>
        <fullName evidence="4">Amino acid adenylation domain-containing protein</fullName>
    </submittedName>
</protein>
<dbReference type="Gene3D" id="3.30.300.30">
    <property type="match status" value="1"/>
</dbReference>
<dbReference type="PANTHER" id="PTHR44845">
    <property type="entry name" value="CARRIER DOMAIN-CONTAINING PROTEIN"/>
    <property type="match status" value="1"/>
</dbReference>
<keyword evidence="1" id="KW-0596">Phosphopantetheine</keyword>
<evidence type="ECO:0000313" key="4">
    <source>
        <dbReference type="EMBL" id="MFK2878561.1"/>
    </source>
</evidence>
<dbReference type="SUPFAM" id="SSF56801">
    <property type="entry name" value="Acetyl-CoA synthetase-like"/>
    <property type="match status" value="1"/>
</dbReference>
<accession>A0ABW8J8D9</accession>
<dbReference type="Gene3D" id="3.40.50.12780">
    <property type="entry name" value="N-terminal domain of ligase-like"/>
    <property type="match status" value="1"/>
</dbReference>
<dbReference type="RefSeq" id="WP_404615302.1">
    <property type="nucleotide sequence ID" value="NZ_JADIKK010000008.1"/>
</dbReference>
<dbReference type="PANTHER" id="PTHR44845:SF6">
    <property type="entry name" value="BETA-ALANINE-ACTIVATING ENZYME"/>
    <property type="match status" value="1"/>
</dbReference>
<evidence type="ECO:0000256" key="2">
    <source>
        <dbReference type="ARBA" id="ARBA00022553"/>
    </source>
</evidence>
<dbReference type="InterPro" id="IPR000873">
    <property type="entry name" value="AMP-dep_synth/lig_dom"/>
</dbReference>
<dbReference type="Proteomes" id="UP001620339">
    <property type="component" value="Unassembled WGS sequence"/>
</dbReference>
<dbReference type="InterPro" id="IPR045851">
    <property type="entry name" value="AMP-bd_C_sf"/>
</dbReference>
<dbReference type="PROSITE" id="PS00455">
    <property type="entry name" value="AMP_BINDING"/>
    <property type="match status" value="1"/>
</dbReference>
<proteinExistence type="predicted"/>
<dbReference type="EMBL" id="JADIKK010000008">
    <property type="protein sequence ID" value="MFK2878561.1"/>
    <property type="molecule type" value="Genomic_DNA"/>
</dbReference>
<dbReference type="CDD" id="cd05930">
    <property type="entry name" value="A_NRPS"/>
    <property type="match status" value="1"/>
</dbReference>
<comment type="caution">
    <text evidence="4">The sequence shown here is derived from an EMBL/GenBank/DDBJ whole genome shotgun (WGS) entry which is preliminary data.</text>
</comment>
<dbReference type="InterPro" id="IPR020845">
    <property type="entry name" value="AMP-binding_CS"/>
</dbReference>
<organism evidence="4 5">
    <name type="scientific">Rhodanobacter hydrolyticus</name>
    <dbReference type="NCBI Taxonomy" id="2250595"/>
    <lineage>
        <taxon>Bacteria</taxon>
        <taxon>Pseudomonadati</taxon>
        <taxon>Pseudomonadota</taxon>
        <taxon>Gammaproteobacteria</taxon>
        <taxon>Lysobacterales</taxon>
        <taxon>Rhodanobacteraceae</taxon>
        <taxon>Rhodanobacter</taxon>
    </lineage>
</organism>
<name>A0ABW8J8D9_9GAMM</name>
<gene>
    <name evidence="4" type="ORF">ISP25_15930</name>
</gene>
<evidence type="ECO:0000259" key="3">
    <source>
        <dbReference type="Pfam" id="PF00501"/>
    </source>
</evidence>
<dbReference type="Pfam" id="PF00501">
    <property type="entry name" value="AMP-binding"/>
    <property type="match status" value="1"/>
</dbReference>
<dbReference type="NCBIfam" id="TIGR01733">
    <property type="entry name" value="AA-adenyl-dom"/>
    <property type="match status" value="1"/>
</dbReference>
<dbReference type="InterPro" id="IPR010071">
    <property type="entry name" value="AA_adenyl_dom"/>
</dbReference>